<dbReference type="Proteomes" id="UP000030816">
    <property type="component" value="Unassembled WGS sequence"/>
</dbReference>
<dbReference type="GeneID" id="63742355"/>
<dbReference type="HOGENOM" id="CLU_1603121_0_0_1"/>
<evidence type="ECO:0000313" key="2">
    <source>
        <dbReference type="Proteomes" id="UP000030816"/>
    </source>
</evidence>
<proteinExistence type="predicted"/>
<accession>A0A0B2WKU9</accession>
<dbReference type="RefSeq" id="XP_040675330.1">
    <property type="nucleotide sequence ID" value="XM_040826698.1"/>
</dbReference>
<keyword evidence="2" id="KW-1185">Reference proteome</keyword>
<protein>
    <submittedName>
        <fullName evidence="1">Uncharacterized protein</fullName>
    </submittedName>
</protein>
<name>A0A0B2WKU9_METAS</name>
<gene>
    <name evidence="1" type="ORF">MAM_07900</name>
</gene>
<organism evidence="1 2">
    <name type="scientific">Metarhizium album (strain ARSEF 1941)</name>
    <dbReference type="NCBI Taxonomy" id="1081103"/>
    <lineage>
        <taxon>Eukaryota</taxon>
        <taxon>Fungi</taxon>
        <taxon>Dikarya</taxon>
        <taxon>Ascomycota</taxon>
        <taxon>Pezizomycotina</taxon>
        <taxon>Sordariomycetes</taxon>
        <taxon>Hypocreomycetidae</taxon>
        <taxon>Hypocreales</taxon>
        <taxon>Clavicipitaceae</taxon>
        <taxon>Metarhizium</taxon>
    </lineage>
</organism>
<evidence type="ECO:0000313" key="1">
    <source>
        <dbReference type="EMBL" id="KHN94264.1"/>
    </source>
</evidence>
<dbReference type="OrthoDB" id="4864073at2759"/>
<dbReference type="AlphaFoldDB" id="A0A0B2WKU9"/>
<comment type="caution">
    <text evidence="1">The sequence shown here is derived from an EMBL/GenBank/DDBJ whole genome shotgun (WGS) entry which is preliminary data.</text>
</comment>
<reference evidence="1 2" key="1">
    <citation type="journal article" date="2014" name="Proc. Natl. Acad. Sci. U.S.A.">
        <title>Trajectory and genomic determinants of fungal-pathogen speciation and host adaptation.</title>
        <authorList>
            <person name="Hu X."/>
            <person name="Xiao G."/>
            <person name="Zheng P."/>
            <person name="Shang Y."/>
            <person name="Su Y."/>
            <person name="Zhang X."/>
            <person name="Liu X."/>
            <person name="Zhan S."/>
            <person name="St Leger R.J."/>
            <person name="Wang C."/>
        </authorList>
    </citation>
    <scope>NUCLEOTIDE SEQUENCE [LARGE SCALE GENOMIC DNA]</scope>
    <source>
        <strain evidence="1 2">ARSEF 1941</strain>
    </source>
</reference>
<sequence>MSSQIHFMAEMEEDIDDLLQEIEQARGEADDWWQDFPDVLTSPLDPPPRIASDVLDEIPRADLTYTQLSTTLIPHQIYPNVKLLEFRTFSGAMAYQPCCKDIDLMGFFKPLRPIEPGVDRLFKVARAWSCIIQSLEGLPKDLRWVLATVYNFANDMLCTKLSEDTM</sequence>
<dbReference type="EMBL" id="AZHE01000038">
    <property type="protein sequence ID" value="KHN94264.1"/>
    <property type="molecule type" value="Genomic_DNA"/>
</dbReference>